<feature type="domain" description="OmpA-like" evidence="6">
    <location>
        <begin position="369"/>
        <end position="487"/>
    </location>
</feature>
<keyword evidence="8" id="KW-1185">Reference proteome</keyword>
<dbReference type="PANTHER" id="PTHR30329">
    <property type="entry name" value="STATOR ELEMENT OF FLAGELLAR MOTOR COMPLEX"/>
    <property type="match status" value="1"/>
</dbReference>
<sequence length="489" mass="55631">MIDDKWDDYTIPSDDEFTMGLDSWIGGTPVLIGLSRGYNDDYSLNLNIKYISADSDRIRALNEGRIHATEMSLPSFMRFQEKYPDSAVIVGITDFSRGADGIVAKSEVKDLNDIEGRRVSYVANGTGKFILNKFLRLVGLRYQDIEPVERENMSEVIEDLKSGYSDLIVSWSPDMNIAVNEINAKKPDSVKVLINTKEVPDLVPTMLVVNRGYAERNPEMVENFLRTWFAASKYIIEKPDRAYEKLAELMSENEEYGPVSKEEVEASFKDIKLMSLNENLEYFGINRGENRIESIINDTVETWKRYGDMSKGFVPSDDVFSAGYLEKLNNDEELLVGVVDTGTSENNPQSEGQKKEFKEQNEQSIEQNTERVAKVDIPPVYYDSGKATVKAESLPVLDEVLDILSQFPEYYLIVDAHTDSVGSDESNLKLSKDRALEVKKYLVQNGVDENRIVARGWGEYRPIVANELTEEDRAKNRRTEFILTREIQN</sequence>
<dbReference type="GO" id="GO:0009279">
    <property type="term" value="C:cell outer membrane"/>
    <property type="evidence" value="ECO:0007669"/>
    <property type="project" value="UniProtKB-SubCell"/>
</dbReference>
<feature type="compositionally biased region" description="Polar residues" evidence="5">
    <location>
        <begin position="341"/>
        <end position="351"/>
    </location>
</feature>
<dbReference type="Gene3D" id="3.30.1330.60">
    <property type="entry name" value="OmpA-like domain"/>
    <property type="match status" value="1"/>
</dbReference>
<dbReference type="Gene3D" id="3.40.190.10">
    <property type="entry name" value="Periplasmic binding protein-like II"/>
    <property type="match status" value="2"/>
</dbReference>
<dbReference type="Pfam" id="PF00691">
    <property type="entry name" value="OmpA"/>
    <property type="match status" value="1"/>
</dbReference>
<dbReference type="InterPro" id="IPR050330">
    <property type="entry name" value="Bact_OuterMem_StrucFunc"/>
</dbReference>
<evidence type="ECO:0000256" key="2">
    <source>
        <dbReference type="ARBA" id="ARBA00023136"/>
    </source>
</evidence>
<evidence type="ECO:0000256" key="5">
    <source>
        <dbReference type="SAM" id="MobiDB-lite"/>
    </source>
</evidence>
<proteinExistence type="predicted"/>
<dbReference type="AlphaFoldDB" id="W4VC34"/>
<feature type="region of interest" description="Disordered" evidence="5">
    <location>
        <begin position="341"/>
        <end position="367"/>
    </location>
</feature>
<keyword evidence="2 4" id="KW-0472">Membrane</keyword>
<dbReference type="InterPro" id="IPR006665">
    <property type="entry name" value="OmpA-like"/>
</dbReference>
<feature type="compositionally biased region" description="Basic and acidic residues" evidence="5">
    <location>
        <begin position="352"/>
        <end position="361"/>
    </location>
</feature>
<comment type="caution">
    <text evidence="7">The sequence shown here is derived from an EMBL/GenBank/DDBJ whole genome shotgun (WGS) entry which is preliminary data.</text>
</comment>
<dbReference type="OrthoDB" id="9805566at2"/>
<dbReference type="InterPro" id="IPR015168">
    <property type="entry name" value="SsuA/THI5"/>
</dbReference>
<dbReference type="InterPro" id="IPR006664">
    <property type="entry name" value="OMP_bac"/>
</dbReference>
<evidence type="ECO:0000313" key="8">
    <source>
        <dbReference type="Proteomes" id="UP000019109"/>
    </source>
</evidence>
<protein>
    <submittedName>
        <fullName evidence="7">Outer membrane protein A</fullName>
    </submittedName>
</protein>
<evidence type="ECO:0000313" key="7">
    <source>
        <dbReference type="EMBL" id="GAE90353.1"/>
    </source>
</evidence>
<dbReference type="CDD" id="cd07185">
    <property type="entry name" value="OmpA_C-like"/>
    <property type="match status" value="1"/>
</dbReference>
<dbReference type="EMBL" id="BAVR01000066">
    <property type="protein sequence ID" value="GAE90353.1"/>
    <property type="molecule type" value="Genomic_DNA"/>
</dbReference>
<evidence type="ECO:0000256" key="1">
    <source>
        <dbReference type="ARBA" id="ARBA00004442"/>
    </source>
</evidence>
<dbReference type="PRINTS" id="PR01021">
    <property type="entry name" value="OMPADOMAIN"/>
</dbReference>
<accession>W4VC34</accession>
<evidence type="ECO:0000259" key="6">
    <source>
        <dbReference type="PROSITE" id="PS51123"/>
    </source>
</evidence>
<evidence type="ECO:0000256" key="3">
    <source>
        <dbReference type="ARBA" id="ARBA00023237"/>
    </source>
</evidence>
<gene>
    <name evidence="7" type="ORF">JCM21531_3953</name>
</gene>
<organism evidence="7 8">
    <name type="scientific">Acetivibrio straminisolvens JCM 21531</name>
    <dbReference type="NCBI Taxonomy" id="1294263"/>
    <lineage>
        <taxon>Bacteria</taxon>
        <taxon>Bacillati</taxon>
        <taxon>Bacillota</taxon>
        <taxon>Clostridia</taxon>
        <taxon>Eubacteriales</taxon>
        <taxon>Oscillospiraceae</taxon>
        <taxon>Acetivibrio</taxon>
    </lineage>
</organism>
<dbReference type="PANTHER" id="PTHR30329:SF21">
    <property type="entry name" value="LIPOPROTEIN YIAD-RELATED"/>
    <property type="match status" value="1"/>
</dbReference>
<dbReference type="RefSeq" id="WP_038290925.1">
    <property type="nucleotide sequence ID" value="NZ_BAVR01000066.1"/>
</dbReference>
<reference evidence="7" key="1">
    <citation type="journal article" date="2014" name="Genome Announc.">
        <title>Draft Genome Sequence of Clostridium straminisolvens Strain JCM 21531T, Isolated from a Cellulose-Degrading Bacterial Community.</title>
        <authorList>
            <person name="Yuki M."/>
            <person name="Oshima K."/>
            <person name="Suda W."/>
            <person name="Sakamoto M."/>
            <person name="Kitamura K."/>
            <person name="Iida T."/>
            <person name="Hattori M."/>
            <person name="Ohkuma M."/>
        </authorList>
    </citation>
    <scope>NUCLEOTIDE SEQUENCE [LARGE SCALE GENOMIC DNA]</scope>
    <source>
        <strain evidence="7">JCM 21531</strain>
    </source>
</reference>
<dbReference type="SUPFAM" id="SSF53850">
    <property type="entry name" value="Periplasmic binding protein-like II"/>
    <property type="match status" value="1"/>
</dbReference>
<name>W4VC34_9FIRM</name>
<comment type="subcellular location">
    <subcellularLocation>
        <location evidence="1">Cell outer membrane</location>
    </subcellularLocation>
</comment>
<dbReference type="SUPFAM" id="SSF103088">
    <property type="entry name" value="OmpA-like"/>
    <property type="match status" value="1"/>
</dbReference>
<keyword evidence="3" id="KW-0998">Cell outer membrane</keyword>
<dbReference type="InterPro" id="IPR036737">
    <property type="entry name" value="OmpA-like_sf"/>
</dbReference>
<dbReference type="Pfam" id="PF09084">
    <property type="entry name" value="NMT1"/>
    <property type="match status" value="1"/>
</dbReference>
<evidence type="ECO:0000256" key="4">
    <source>
        <dbReference type="PROSITE-ProRule" id="PRU00473"/>
    </source>
</evidence>
<dbReference type="PROSITE" id="PS51123">
    <property type="entry name" value="OMPA_2"/>
    <property type="match status" value="1"/>
</dbReference>
<dbReference type="STRING" id="1294263.JCM21531_3953"/>
<dbReference type="Proteomes" id="UP000019109">
    <property type="component" value="Unassembled WGS sequence"/>
</dbReference>